<dbReference type="EMBL" id="BMAR01000009">
    <property type="protein sequence ID" value="GFR45183.1"/>
    <property type="molecule type" value="Genomic_DNA"/>
</dbReference>
<protein>
    <submittedName>
        <fullName evidence="2">Uncharacterized protein</fullName>
    </submittedName>
</protein>
<evidence type="ECO:0000256" key="1">
    <source>
        <dbReference type="SAM" id="SignalP"/>
    </source>
</evidence>
<evidence type="ECO:0000313" key="2">
    <source>
        <dbReference type="EMBL" id="GFR45183.1"/>
    </source>
</evidence>
<accession>A0AAD3HLJ4</accession>
<proteinExistence type="predicted"/>
<gene>
    <name evidence="2" type="ORF">Agub_g6571</name>
</gene>
<reference evidence="2 3" key="1">
    <citation type="journal article" date="2021" name="Sci. Rep.">
        <title>Genome sequencing of the multicellular alga Astrephomene provides insights into convergent evolution of germ-soma differentiation.</title>
        <authorList>
            <person name="Yamashita S."/>
            <person name="Yamamoto K."/>
            <person name="Matsuzaki R."/>
            <person name="Suzuki S."/>
            <person name="Yamaguchi H."/>
            <person name="Hirooka S."/>
            <person name="Minakuchi Y."/>
            <person name="Miyagishima S."/>
            <person name="Kawachi M."/>
            <person name="Toyoda A."/>
            <person name="Nozaki H."/>
        </authorList>
    </citation>
    <scope>NUCLEOTIDE SEQUENCE [LARGE SCALE GENOMIC DNA]</scope>
    <source>
        <strain evidence="2 3">NIES-4017</strain>
    </source>
</reference>
<evidence type="ECO:0000313" key="3">
    <source>
        <dbReference type="Proteomes" id="UP001054857"/>
    </source>
</evidence>
<feature type="signal peptide" evidence="1">
    <location>
        <begin position="1"/>
        <end position="20"/>
    </location>
</feature>
<name>A0AAD3HLJ4_9CHLO</name>
<feature type="chain" id="PRO_5042009009" evidence="1">
    <location>
        <begin position="21"/>
        <end position="102"/>
    </location>
</feature>
<sequence>MTIFPVYIVAFFSYITLLETRGDLAAAADKVKASFVKTFVAGGFFNAPALQPTSCPVAFSRAYHIFLTQRLASYPSATLLHCTSSALARACAPSIRAQPPPG</sequence>
<comment type="caution">
    <text evidence="2">The sequence shown here is derived from an EMBL/GenBank/DDBJ whole genome shotgun (WGS) entry which is preliminary data.</text>
</comment>
<dbReference type="Proteomes" id="UP001054857">
    <property type="component" value="Unassembled WGS sequence"/>
</dbReference>
<dbReference type="AlphaFoldDB" id="A0AAD3HLJ4"/>
<organism evidence="2 3">
    <name type="scientific">Astrephomene gubernaculifera</name>
    <dbReference type="NCBI Taxonomy" id="47775"/>
    <lineage>
        <taxon>Eukaryota</taxon>
        <taxon>Viridiplantae</taxon>
        <taxon>Chlorophyta</taxon>
        <taxon>core chlorophytes</taxon>
        <taxon>Chlorophyceae</taxon>
        <taxon>CS clade</taxon>
        <taxon>Chlamydomonadales</taxon>
        <taxon>Astrephomenaceae</taxon>
        <taxon>Astrephomene</taxon>
    </lineage>
</organism>
<keyword evidence="1" id="KW-0732">Signal</keyword>
<keyword evidence="3" id="KW-1185">Reference proteome</keyword>